<sequence>MKVTSFMCITYPIPFLLKLLKSIPGLPPAFFSFRSITKGCFSILPPPHRLSLSFHRCRHLHRAERHSSGTLKFAQFVVIFIIRHEISLKESEEIIGAEIREAINTFNSVFGTESNREELCNNLFAEMNKVVGLTTRECDKVVCKLAQNEELMVIFFKVDEERKFGWVKTMLEDIA</sequence>
<evidence type="ECO:0000313" key="2">
    <source>
        <dbReference type="Proteomes" id="UP000215914"/>
    </source>
</evidence>
<accession>A0A251VJV4</accession>
<name>A0A251VJV4_HELAN</name>
<evidence type="ECO:0000313" key="1">
    <source>
        <dbReference type="EMBL" id="OTG35917.1"/>
    </source>
</evidence>
<dbReference type="InParanoid" id="A0A251VJV4"/>
<keyword evidence="2" id="KW-1185">Reference proteome</keyword>
<dbReference type="PANTHER" id="PTHR46250:SF17">
    <property type="entry name" value="MYB_SANT-LIKE DOMAIN-CONTAINING PROTEIN"/>
    <property type="match status" value="1"/>
</dbReference>
<protein>
    <submittedName>
        <fullName evidence="1">Uncharacterized protein</fullName>
    </submittedName>
</protein>
<proteinExistence type="predicted"/>
<dbReference type="Proteomes" id="UP000215914">
    <property type="component" value="Chromosome 1"/>
</dbReference>
<organism evidence="1 2">
    <name type="scientific">Helianthus annuus</name>
    <name type="common">Common sunflower</name>
    <dbReference type="NCBI Taxonomy" id="4232"/>
    <lineage>
        <taxon>Eukaryota</taxon>
        <taxon>Viridiplantae</taxon>
        <taxon>Streptophyta</taxon>
        <taxon>Embryophyta</taxon>
        <taxon>Tracheophyta</taxon>
        <taxon>Spermatophyta</taxon>
        <taxon>Magnoliopsida</taxon>
        <taxon>eudicotyledons</taxon>
        <taxon>Gunneridae</taxon>
        <taxon>Pentapetalae</taxon>
        <taxon>asterids</taxon>
        <taxon>campanulids</taxon>
        <taxon>Asterales</taxon>
        <taxon>Asteraceae</taxon>
        <taxon>Asteroideae</taxon>
        <taxon>Heliantheae alliance</taxon>
        <taxon>Heliantheae</taxon>
        <taxon>Helianthus</taxon>
    </lineage>
</organism>
<reference evidence="2" key="1">
    <citation type="journal article" date="2017" name="Nature">
        <title>The sunflower genome provides insights into oil metabolism, flowering and Asterid evolution.</title>
        <authorList>
            <person name="Badouin H."/>
            <person name="Gouzy J."/>
            <person name="Grassa C.J."/>
            <person name="Murat F."/>
            <person name="Staton S.E."/>
            <person name="Cottret L."/>
            <person name="Lelandais-Briere C."/>
            <person name="Owens G.L."/>
            <person name="Carrere S."/>
            <person name="Mayjonade B."/>
            <person name="Legrand L."/>
            <person name="Gill N."/>
            <person name="Kane N.C."/>
            <person name="Bowers J.E."/>
            <person name="Hubner S."/>
            <person name="Bellec A."/>
            <person name="Berard A."/>
            <person name="Berges H."/>
            <person name="Blanchet N."/>
            <person name="Boniface M.C."/>
            <person name="Brunel D."/>
            <person name="Catrice O."/>
            <person name="Chaidir N."/>
            <person name="Claudel C."/>
            <person name="Donnadieu C."/>
            <person name="Faraut T."/>
            <person name="Fievet G."/>
            <person name="Helmstetter N."/>
            <person name="King M."/>
            <person name="Knapp S.J."/>
            <person name="Lai Z."/>
            <person name="Le Paslier M.C."/>
            <person name="Lippi Y."/>
            <person name="Lorenzon L."/>
            <person name="Mandel J.R."/>
            <person name="Marage G."/>
            <person name="Marchand G."/>
            <person name="Marquand E."/>
            <person name="Bret-Mestries E."/>
            <person name="Morien E."/>
            <person name="Nambeesan S."/>
            <person name="Nguyen T."/>
            <person name="Pegot-Espagnet P."/>
            <person name="Pouilly N."/>
            <person name="Raftis F."/>
            <person name="Sallet E."/>
            <person name="Schiex T."/>
            <person name="Thomas J."/>
            <person name="Vandecasteele C."/>
            <person name="Vares D."/>
            <person name="Vear F."/>
            <person name="Vautrin S."/>
            <person name="Crespi M."/>
            <person name="Mangin B."/>
            <person name="Burke J.M."/>
            <person name="Salse J."/>
            <person name="Munos S."/>
            <person name="Vincourt P."/>
            <person name="Rieseberg L.H."/>
            <person name="Langlade N.B."/>
        </authorList>
    </citation>
    <scope>NUCLEOTIDE SEQUENCE [LARGE SCALE GENOMIC DNA]</scope>
    <source>
        <strain evidence="2">cv. SF193</strain>
    </source>
</reference>
<dbReference type="PANTHER" id="PTHR46250">
    <property type="entry name" value="MYB/SANT-LIKE DNA-BINDING DOMAIN PROTEIN-RELATED"/>
    <property type="match status" value="1"/>
</dbReference>
<dbReference type="EMBL" id="CM007890">
    <property type="protein sequence ID" value="OTG35917.1"/>
    <property type="molecule type" value="Genomic_DNA"/>
</dbReference>
<gene>
    <name evidence="1" type="ORF">HannXRQ_Chr01g0001921</name>
</gene>
<dbReference type="AlphaFoldDB" id="A0A251VJV4"/>